<feature type="region of interest" description="Disordered" evidence="2">
    <location>
        <begin position="449"/>
        <end position="470"/>
    </location>
</feature>
<keyword evidence="1" id="KW-0175">Coiled coil</keyword>
<name>S8BL91_DACHA</name>
<reference evidence="3 4" key="1">
    <citation type="journal article" date="2013" name="PLoS Genet.">
        <title>Genomic mechanisms accounting for the adaptation to parasitism in nematode-trapping fungi.</title>
        <authorList>
            <person name="Meerupati T."/>
            <person name="Andersson K.M."/>
            <person name="Friman E."/>
            <person name="Kumar D."/>
            <person name="Tunlid A."/>
            <person name="Ahren D."/>
        </authorList>
    </citation>
    <scope>NUCLEOTIDE SEQUENCE [LARGE SCALE GENOMIC DNA]</scope>
    <source>
        <strain evidence="3 4">CBS 200.50</strain>
    </source>
</reference>
<reference evidence="4" key="2">
    <citation type="submission" date="2013-04" db="EMBL/GenBank/DDBJ databases">
        <title>Genomic mechanisms accounting for the adaptation to parasitism in nematode-trapping fungi.</title>
        <authorList>
            <person name="Ahren D.G."/>
        </authorList>
    </citation>
    <scope>NUCLEOTIDE SEQUENCE [LARGE SCALE GENOMIC DNA]</scope>
    <source>
        <strain evidence="4">CBS 200.50</strain>
    </source>
</reference>
<feature type="region of interest" description="Disordered" evidence="2">
    <location>
        <begin position="89"/>
        <end position="113"/>
    </location>
</feature>
<feature type="compositionally biased region" description="Basic and acidic residues" evidence="2">
    <location>
        <begin position="452"/>
        <end position="462"/>
    </location>
</feature>
<gene>
    <name evidence="3" type="ORF">H072_10466</name>
</gene>
<protein>
    <submittedName>
        <fullName evidence="3">Uncharacterized protein</fullName>
    </submittedName>
</protein>
<feature type="region of interest" description="Disordered" evidence="2">
    <location>
        <begin position="125"/>
        <end position="155"/>
    </location>
</feature>
<feature type="compositionally biased region" description="Acidic residues" evidence="2">
    <location>
        <begin position="144"/>
        <end position="153"/>
    </location>
</feature>
<feature type="compositionally biased region" description="Basic and acidic residues" evidence="2">
    <location>
        <begin position="577"/>
        <end position="586"/>
    </location>
</feature>
<evidence type="ECO:0000256" key="1">
    <source>
        <dbReference type="SAM" id="Coils"/>
    </source>
</evidence>
<organism evidence="3 4">
    <name type="scientific">Dactylellina haptotyla (strain CBS 200.50)</name>
    <name type="common">Nematode-trapping fungus</name>
    <name type="synonym">Monacrosporium haptotylum</name>
    <dbReference type="NCBI Taxonomy" id="1284197"/>
    <lineage>
        <taxon>Eukaryota</taxon>
        <taxon>Fungi</taxon>
        <taxon>Dikarya</taxon>
        <taxon>Ascomycota</taxon>
        <taxon>Pezizomycotina</taxon>
        <taxon>Orbiliomycetes</taxon>
        <taxon>Orbiliales</taxon>
        <taxon>Orbiliaceae</taxon>
        <taxon>Dactylellina</taxon>
    </lineage>
</organism>
<proteinExistence type="predicted"/>
<comment type="caution">
    <text evidence="3">The sequence shown here is derived from an EMBL/GenBank/DDBJ whole genome shotgun (WGS) entry which is preliminary data.</text>
</comment>
<feature type="region of interest" description="Disordered" evidence="2">
    <location>
        <begin position="577"/>
        <end position="598"/>
    </location>
</feature>
<dbReference type="AlphaFoldDB" id="S8BL91"/>
<dbReference type="OrthoDB" id="5324053at2759"/>
<evidence type="ECO:0000256" key="2">
    <source>
        <dbReference type="SAM" id="MobiDB-lite"/>
    </source>
</evidence>
<sequence>MMQVDEGRWNLQAQGQFHSGIQSTPRQGIAHDSGAIPSTRFGSIRHFGGNEATGTIGESHKEALIHEPIEDGRISRRYGNINRMTRGVDGTYASEDEKETEIGNTISPIDHRGLRRTENNLDISLHAPESRRYPRRKARKSSFWDEDSDDADDDILKQGSSGYDAVGTHQTQAKKIEGMDIPGSYQTRTENSHLSISPKYFKDKNLGNRSRGYWKRVAQGGTSTRGEGQTPHPIATHIGFKGGPRASITSIPVYVPPENDQSKTTEKITTRYTSKEHIIDLKAIEKQIQENRNPHAVPDNTRVEVKTTNEEPEECEYGVRGGGGFIPESYAQCPPPYPFTAEKMGRPRPRFGKWSGLKGGRPGEGSQQQMVPNTRDRTMINSRDVPDIWPQTGHVPFIGGSTHPIVGPAIGLGGTAQTRPRGGMNNRGPPKERRILHSGVAMNLAGFVPSKARAEDSRSKTDEETEGEQERTTGYILKYAFELGAGYDEVHKVYARRYNGDENNEEGVRDAIIQDTANLTEDDLSRWAGMIAHKAGVDNDWKQGVEVGYQAFIKDNIKRFLEGLGLAARDKVFMGGTERDDAEGGKKSHRRRDKGMREYDGRLGRAEKATFVEICLLESGLVALEKTGKYKGNKKREIKVTEIYNDLVRLEDRLEELRGATRDVLENYVAERNRREGTRGFCARGVTHLKNNSQSSGGIPGWGVEDSIESALSGVGALVLGYIDSEDDGEISVKIETDLSDDSV</sequence>
<evidence type="ECO:0000313" key="4">
    <source>
        <dbReference type="Proteomes" id="UP000015100"/>
    </source>
</evidence>
<keyword evidence="4" id="KW-1185">Reference proteome</keyword>
<accession>S8BL91</accession>
<dbReference type="Proteomes" id="UP000015100">
    <property type="component" value="Unassembled WGS sequence"/>
</dbReference>
<evidence type="ECO:0000313" key="3">
    <source>
        <dbReference type="EMBL" id="EPS36017.1"/>
    </source>
</evidence>
<dbReference type="EMBL" id="AQGS01000985">
    <property type="protein sequence ID" value="EPS36017.1"/>
    <property type="molecule type" value="Genomic_DNA"/>
</dbReference>
<dbReference type="HOGENOM" id="CLU_373381_0_0_1"/>
<feature type="coiled-coil region" evidence="1">
    <location>
        <begin position="640"/>
        <end position="667"/>
    </location>
</feature>